<dbReference type="Proteomes" id="UP000636956">
    <property type="component" value="Unassembled WGS sequence"/>
</dbReference>
<reference evidence="1" key="1">
    <citation type="journal article" date="2014" name="Int. J. Syst. Evol. Microbiol.">
        <title>Complete genome sequence of Corynebacterium casei LMG S-19264T (=DSM 44701T), isolated from a smear-ripened cheese.</title>
        <authorList>
            <consortium name="US DOE Joint Genome Institute (JGI-PGF)"/>
            <person name="Walter F."/>
            <person name="Albersmeier A."/>
            <person name="Kalinowski J."/>
            <person name="Ruckert C."/>
        </authorList>
    </citation>
    <scope>NUCLEOTIDE SEQUENCE</scope>
    <source>
        <strain evidence="1">CGMCC 1.8984</strain>
    </source>
</reference>
<organism evidence="1 2">
    <name type="scientific">Agromyces bauzanensis</name>
    <dbReference type="NCBI Taxonomy" id="1308924"/>
    <lineage>
        <taxon>Bacteria</taxon>
        <taxon>Bacillati</taxon>
        <taxon>Actinomycetota</taxon>
        <taxon>Actinomycetes</taxon>
        <taxon>Micrococcales</taxon>
        <taxon>Microbacteriaceae</taxon>
        <taxon>Agromyces</taxon>
    </lineage>
</organism>
<protein>
    <submittedName>
        <fullName evidence="1">Uncharacterized protein</fullName>
    </submittedName>
</protein>
<accession>A0A917UQM0</accession>
<evidence type="ECO:0000313" key="1">
    <source>
        <dbReference type="EMBL" id="GGJ76424.1"/>
    </source>
</evidence>
<reference evidence="1" key="2">
    <citation type="submission" date="2020-09" db="EMBL/GenBank/DDBJ databases">
        <authorList>
            <person name="Sun Q."/>
            <person name="Zhou Y."/>
        </authorList>
    </citation>
    <scope>NUCLEOTIDE SEQUENCE</scope>
    <source>
        <strain evidence="1">CGMCC 1.8984</strain>
    </source>
</reference>
<proteinExistence type="predicted"/>
<evidence type="ECO:0000313" key="2">
    <source>
        <dbReference type="Proteomes" id="UP000636956"/>
    </source>
</evidence>
<dbReference type="RefSeq" id="WP_188742668.1">
    <property type="nucleotide sequence ID" value="NZ_BAABFW010000015.1"/>
</dbReference>
<dbReference type="AlphaFoldDB" id="A0A917UQM0"/>
<name>A0A917UQM0_9MICO</name>
<comment type="caution">
    <text evidence="1">The sequence shown here is derived from an EMBL/GenBank/DDBJ whole genome shotgun (WGS) entry which is preliminary data.</text>
</comment>
<keyword evidence="2" id="KW-1185">Reference proteome</keyword>
<dbReference type="EMBL" id="BMMD01000006">
    <property type="protein sequence ID" value="GGJ76424.1"/>
    <property type="molecule type" value="Genomic_DNA"/>
</dbReference>
<sequence>MSAYQRDDPSTRWISVVFLQGGEAEELLALIDREGPISAIYCLQAYDHGDATTEAALANGYVYDAVPAGSTDHTIEPFGSPYALTYSNTFGYVSLLRRYDGRLEPELVPAAPNAPTPFERSSRAVADRWQANPMSSAPSSHLNRAVAL</sequence>
<gene>
    <name evidence="1" type="ORF">GCM10011372_13310</name>
</gene>